<comment type="caution">
    <text evidence="1">The sequence shown here is derived from an EMBL/GenBank/DDBJ whole genome shotgun (WGS) entry which is preliminary data.</text>
</comment>
<dbReference type="AlphaFoldDB" id="X1PPF7"/>
<evidence type="ECO:0000313" key="1">
    <source>
        <dbReference type="EMBL" id="GAI44401.1"/>
    </source>
</evidence>
<feature type="non-terminal residue" evidence="1">
    <location>
        <position position="33"/>
    </location>
</feature>
<name>X1PPF7_9ZZZZ</name>
<reference evidence="1" key="1">
    <citation type="journal article" date="2014" name="Front. Microbiol.">
        <title>High frequency of phylogenetically diverse reductive dehalogenase-homologous genes in deep subseafloor sedimentary metagenomes.</title>
        <authorList>
            <person name="Kawai M."/>
            <person name="Futagami T."/>
            <person name="Toyoda A."/>
            <person name="Takaki Y."/>
            <person name="Nishi S."/>
            <person name="Hori S."/>
            <person name="Arai W."/>
            <person name="Tsubouchi T."/>
            <person name="Morono Y."/>
            <person name="Uchiyama I."/>
            <person name="Ito T."/>
            <person name="Fujiyama A."/>
            <person name="Inagaki F."/>
            <person name="Takami H."/>
        </authorList>
    </citation>
    <scope>NUCLEOTIDE SEQUENCE</scope>
    <source>
        <strain evidence="1">Expedition CK06-06</strain>
    </source>
</reference>
<organism evidence="1">
    <name type="scientific">marine sediment metagenome</name>
    <dbReference type="NCBI Taxonomy" id="412755"/>
    <lineage>
        <taxon>unclassified sequences</taxon>
        <taxon>metagenomes</taxon>
        <taxon>ecological metagenomes</taxon>
    </lineage>
</organism>
<gene>
    <name evidence="1" type="ORF">S06H3_45041</name>
</gene>
<sequence>MSSSHSPMKCSKKLDYGRVYADSELAAAIADLE</sequence>
<proteinExistence type="predicted"/>
<dbReference type="EMBL" id="BARV01028078">
    <property type="protein sequence ID" value="GAI44401.1"/>
    <property type="molecule type" value="Genomic_DNA"/>
</dbReference>
<protein>
    <submittedName>
        <fullName evidence="1">Uncharacterized protein</fullName>
    </submittedName>
</protein>
<accession>X1PPF7</accession>